<evidence type="ECO:0000313" key="2">
    <source>
        <dbReference type="EMBL" id="RCW29412.1"/>
    </source>
</evidence>
<sequence length="144" mass="16054">MKSNRTITFFLAVIFSVFFTSGTNSQPTEKIYADCFLEIQNGFVHNSQPMKALLTGSEVAEFRTTLFEGNIYRIATCSPTDKKIWFSVYDTNNNILFSSTHQNFSSSWDFKMEGNMECVIEAGLMPGSGDSGLALVLIGFKNAQ</sequence>
<dbReference type="Proteomes" id="UP000252733">
    <property type="component" value="Unassembled WGS sequence"/>
</dbReference>
<evidence type="ECO:0000313" key="3">
    <source>
        <dbReference type="Proteomes" id="UP000252733"/>
    </source>
</evidence>
<dbReference type="RefSeq" id="WP_106154198.1">
    <property type="nucleotide sequence ID" value="NZ_PVTS01000017.1"/>
</dbReference>
<name>A0A2T0XAM8_9BACT</name>
<protein>
    <submittedName>
        <fullName evidence="2">Uncharacterized protein</fullName>
    </submittedName>
</protein>
<comment type="caution">
    <text evidence="2">The sequence shown here is derived from an EMBL/GenBank/DDBJ whole genome shotgun (WGS) entry which is preliminary data.</text>
</comment>
<feature type="chain" id="PRO_5030056580" evidence="1">
    <location>
        <begin position="26"/>
        <end position="144"/>
    </location>
</feature>
<dbReference type="EMBL" id="QPIZ01000028">
    <property type="protein sequence ID" value="RCW29412.1"/>
    <property type="molecule type" value="Genomic_DNA"/>
</dbReference>
<gene>
    <name evidence="2" type="ORF">DFO77_12812</name>
</gene>
<reference evidence="2 3" key="1">
    <citation type="submission" date="2018-07" db="EMBL/GenBank/DDBJ databases">
        <title>Freshwater and sediment microbial communities from various areas in North America, analyzing microbe dynamics in response to fracking.</title>
        <authorList>
            <person name="Lamendella R."/>
        </authorList>
    </citation>
    <scope>NUCLEOTIDE SEQUENCE [LARGE SCALE GENOMIC DNA]</scope>
    <source>
        <strain evidence="2 3">160A</strain>
    </source>
</reference>
<keyword evidence="3" id="KW-1185">Reference proteome</keyword>
<dbReference type="OrthoDB" id="1120448at2"/>
<accession>A0A2T0XAM8</accession>
<keyword evidence="1" id="KW-0732">Signal</keyword>
<feature type="signal peptide" evidence="1">
    <location>
        <begin position="1"/>
        <end position="25"/>
    </location>
</feature>
<evidence type="ECO:0000256" key="1">
    <source>
        <dbReference type="SAM" id="SignalP"/>
    </source>
</evidence>
<organism evidence="2 3">
    <name type="scientific">Marinilabilia salmonicolor</name>
    <dbReference type="NCBI Taxonomy" id="989"/>
    <lineage>
        <taxon>Bacteria</taxon>
        <taxon>Pseudomonadati</taxon>
        <taxon>Bacteroidota</taxon>
        <taxon>Bacteroidia</taxon>
        <taxon>Marinilabiliales</taxon>
        <taxon>Marinilabiliaceae</taxon>
        <taxon>Marinilabilia</taxon>
    </lineage>
</organism>
<dbReference type="AlphaFoldDB" id="A0A2T0XAM8"/>
<dbReference type="STRING" id="1168289.GCA_000259075_03313"/>
<proteinExistence type="predicted"/>